<dbReference type="PATRIC" id="fig|579748.3.peg.2014"/>
<name>A0A0F4NK78_9VIBR</name>
<proteinExistence type="predicted"/>
<organism evidence="1 2">
    <name type="scientific">Vibrio galatheae</name>
    <dbReference type="NCBI Taxonomy" id="579748"/>
    <lineage>
        <taxon>Bacteria</taxon>
        <taxon>Pseudomonadati</taxon>
        <taxon>Pseudomonadota</taxon>
        <taxon>Gammaproteobacteria</taxon>
        <taxon>Vibrionales</taxon>
        <taxon>Vibrionaceae</taxon>
        <taxon>Vibrio</taxon>
    </lineage>
</organism>
<protein>
    <submittedName>
        <fullName evidence="1">Uncharacterized protein</fullName>
    </submittedName>
</protein>
<dbReference type="EMBL" id="JXXV01000016">
    <property type="protein sequence ID" value="KJY83284.1"/>
    <property type="molecule type" value="Genomic_DNA"/>
</dbReference>
<reference evidence="1 2" key="1">
    <citation type="journal article" date="2015" name="BMC Genomics">
        <title>Genome mining reveals unlocked bioactive potential of marine Gram-negative bacteria.</title>
        <authorList>
            <person name="Machado H."/>
            <person name="Sonnenschein E.C."/>
            <person name="Melchiorsen J."/>
            <person name="Gram L."/>
        </authorList>
    </citation>
    <scope>NUCLEOTIDE SEQUENCE [LARGE SCALE GENOMIC DNA]</scope>
    <source>
        <strain evidence="1 2">S2757</strain>
    </source>
</reference>
<evidence type="ECO:0000313" key="1">
    <source>
        <dbReference type="EMBL" id="KJY83284.1"/>
    </source>
</evidence>
<dbReference type="AlphaFoldDB" id="A0A0F4NK78"/>
<gene>
    <name evidence="1" type="ORF">TW81_09800</name>
</gene>
<sequence>MALNQSSLSEKITQNLEGAGFKQGEHAQFKNLADAIAKAVVDEIKTNADVAVTSGSSAGTYKVS</sequence>
<accession>A0A0F4NK78</accession>
<keyword evidence="2" id="KW-1185">Reference proteome</keyword>
<dbReference type="RefSeq" id="WP_045955520.1">
    <property type="nucleotide sequence ID" value="NZ_JXXV01000016.1"/>
</dbReference>
<evidence type="ECO:0000313" key="2">
    <source>
        <dbReference type="Proteomes" id="UP000033673"/>
    </source>
</evidence>
<dbReference type="STRING" id="579748.TW81_09800"/>
<dbReference type="OrthoDB" id="15524at2"/>
<dbReference type="Proteomes" id="UP000033673">
    <property type="component" value="Unassembled WGS sequence"/>
</dbReference>
<comment type="caution">
    <text evidence="1">The sequence shown here is derived from an EMBL/GenBank/DDBJ whole genome shotgun (WGS) entry which is preliminary data.</text>
</comment>